<dbReference type="InterPro" id="IPR041118">
    <property type="entry name" value="Rx_N"/>
</dbReference>
<evidence type="ECO:0000259" key="8">
    <source>
        <dbReference type="Pfam" id="PF18052"/>
    </source>
</evidence>
<dbReference type="Pfam" id="PF18052">
    <property type="entry name" value="Rx_N"/>
    <property type="match status" value="3"/>
</dbReference>
<keyword evidence="5" id="KW-0175">Coiled coil</keyword>
<feature type="coiled-coil region" evidence="5">
    <location>
        <begin position="374"/>
        <end position="401"/>
    </location>
</feature>
<dbReference type="EMBL" id="CM018031">
    <property type="protein sequence ID" value="KAA8548379.1"/>
    <property type="molecule type" value="Genomic_DNA"/>
</dbReference>
<dbReference type="Gene3D" id="1.20.5.4130">
    <property type="match status" value="4"/>
</dbReference>
<accession>A0A5J5BZL7</accession>
<evidence type="ECO:0008006" key="13">
    <source>
        <dbReference type="Google" id="ProtNLM"/>
    </source>
</evidence>
<feature type="region of interest" description="Disordered" evidence="6">
    <location>
        <begin position="444"/>
        <end position="473"/>
    </location>
</feature>
<dbReference type="InterPro" id="IPR036388">
    <property type="entry name" value="WH-like_DNA-bd_sf"/>
</dbReference>
<evidence type="ECO:0000256" key="3">
    <source>
        <dbReference type="ARBA" id="ARBA00022821"/>
    </source>
</evidence>
<dbReference type="Pfam" id="PF23598">
    <property type="entry name" value="LRR_14"/>
    <property type="match status" value="1"/>
</dbReference>
<dbReference type="InterPro" id="IPR044974">
    <property type="entry name" value="Disease_R_plants"/>
</dbReference>
<dbReference type="PANTHER" id="PTHR23155">
    <property type="entry name" value="DISEASE RESISTANCE PROTEIN RP"/>
    <property type="match status" value="1"/>
</dbReference>
<sequence>MEFIVADLVGKISELVLDELQRLTGIKDQVELIEKELRLMDALVKQVKKEQPGDDLAGEWAAEAEATVRDVVDAIDTFSIKSARNRRRGVFKRQLLYLQNLEYRGKLSKKLDKIKVQMRDVSKRRPTGQQEPQPSSSQGGSSEPQPSTSQVPGNGITHMASSAIASVIEKIEAILSQNLIVHSGAIQRLKQINDEFTEVIVILNDVKPETELDERAKAWMEETKSVADFAENKFSSFLREENFRIPIPFLQLKDLKLRKDMEQICNKIQSLYEIKWRYGIVGINGREIPTSMFPLRRLFSSNAKRNVFSNMIALPIASAPLVESDVELLVRKSQQQLALLQPVEKQLHSIQRDLKMVRALVKDVDGRKDRENRVETWLDEVKDIQRDAEELDTLLNQARRGGMREINARRKVGKMIEQITNKIDEVSERKWKYDIEKIEGRQKLSTGDRRLQERESSAPDTVGRGDIGSTGEAEQRRQGLKAIYEAIVSFCSGKKLEEVEWIKSELKLMQAFFEDLESTEEQKARLKALVVELRGVEKYAQKFIDSYERCSLIQFKDRKEINRIKNRIREIWKRKRTYDIGGTRERSERPMDDHQISQENFLSFILKDLKSVQKLEENVGWINRELSLINALFEDVENIETLDETLKAWVDLMRVVAKDAETAINTYNEVTGQNGRSFPKRLKVAKKIESTMNKIQDVSEIRFVYGIQHIKRRLNPSVLSPGDLPLDLWSCFLYLGLFPVNFSIPVRRLIMLWIAEGLVRESSNDEVPPESVAKRHLEELISRGMVLVKEQKLNGDVKKCCLRDDLQSEAMKANFLKERTYKGSKSTLRLTDHCNPGDACFSLIHGNDTNPSALLRADYKDVISFLSFDTREGSKAGEEVGNFLDRSISCGFFLSLRVLDLERVFRPQLPKTLGQLITLRYLGLRWTYLEKLPSFISKLLNLQALDVKHTYISTLPSSIWKMEQLRHLYLNESYRCRFMRRPSRCYLTNLQTLWGAFIDEDSPVKNGLDTLTNLRKLGLACRIMSSQEEAMSSQLNAVADWVLKLKHLQSLRLKSYNELGEPGYLPLPNLTEHSSLSSIYLLGRLENPHVVSNFPENIIEVTLSASRLAEEPMQRLKELRKLRILRLFSKSYTGKNMLCSKGDFPQLRVLKLWNLERLEKWEVEIGALPNLEDLEIRSCENLKMLPDGLRHVRTLQKWKLPKMLNEFMDRIGRQDWGKIAHDGNINLEGIRRDGGRAKGLVTPAILGWRYLELCQKGGLHAQFWPKTARPNGLLKDRAETSFVHSSPIWEKLWMLNIHERRRTFLWRMYSDTLPSELPIGSITCPLCGAEPESAVHLFFLCKTAKMIWFSMWGIRTDFFSGLSISDWITHILNPSSIFGETAPRETYFLHSAVIIMEKTWLWRNKSIFNHAKVEPDLIYNEIRSAFNKQANAGLRLAD</sequence>
<feature type="domain" description="Disease resistance R13L4/SHOC-2-like LRR" evidence="10">
    <location>
        <begin position="893"/>
        <end position="1197"/>
    </location>
</feature>
<feature type="domain" description="Disease resistance N-terminal" evidence="8">
    <location>
        <begin position="327"/>
        <end position="391"/>
    </location>
</feature>
<feature type="region of interest" description="Disordered" evidence="6">
    <location>
        <begin position="118"/>
        <end position="156"/>
    </location>
</feature>
<evidence type="ECO:0000313" key="12">
    <source>
        <dbReference type="Proteomes" id="UP000325577"/>
    </source>
</evidence>
<dbReference type="InterPro" id="IPR032675">
    <property type="entry name" value="LRR_dom_sf"/>
</dbReference>
<dbReference type="Pfam" id="PF23559">
    <property type="entry name" value="WHD_DRP"/>
    <property type="match status" value="1"/>
</dbReference>
<reference evidence="11 12" key="1">
    <citation type="submission" date="2019-09" db="EMBL/GenBank/DDBJ databases">
        <title>A chromosome-level genome assembly of the Chinese tupelo Nyssa sinensis.</title>
        <authorList>
            <person name="Yang X."/>
            <person name="Kang M."/>
            <person name="Yang Y."/>
            <person name="Xiong H."/>
            <person name="Wang M."/>
            <person name="Zhang Z."/>
            <person name="Wang Z."/>
            <person name="Wu H."/>
            <person name="Ma T."/>
            <person name="Liu J."/>
            <person name="Xi Z."/>
        </authorList>
    </citation>
    <scope>NUCLEOTIDE SEQUENCE [LARGE SCALE GENOMIC DNA]</scope>
    <source>
        <strain evidence="11">J267</strain>
        <tissue evidence="11">Leaf</tissue>
    </source>
</reference>
<feature type="domain" description="Disease resistance N-terminal" evidence="8">
    <location>
        <begin position="5"/>
        <end position="89"/>
    </location>
</feature>
<feature type="compositionally biased region" description="Low complexity" evidence="6">
    <location>
        <begin position="127"/>
        <end position="150"/>
    </location>
</feature>
<evidence type="ECO:0000313" key="11">
    <source>
        <dbReference type="EMBL" id="KAA8548379.1"/>
    </source>
</evidence>
<dbReference type="CDD" id="cd14798">
    <property type="entry name" value="RX-CC_like"/>
    <property type="match status" value="2"/>
</dbReference>
<dbReference type="OrthoDB" id="611536at2759"/>
<keyword evidence="2" id="KW-0547">Nucleotide-binding</keyword>
<dbReference type="Pfam" id="PF13966">
    <property type="entry name" value="zf-RVT"/>
    <property type="match status" value="1"/>
</dbReference>
<dbReference type="Gene3D" id="3.80.10.10">
    <property type="entry name" value="Ribonuclease Inhibitor"/>
    <property type="match status" value="2"/>
</dbReference>
<feature type="domain" description="Disease resistance protein winged helix" evidence="9">
    <location>
        <begin position="737"/>
        <end position="804"/>
    </location>
</feature>
<dbReference type="PANTHER" id="PTHR23155:SF955">
    <property type="entry name" value="AAA+ ATPASE DOMAIN-CONTAINING PROTEIN"/>
    <property type="match status" value="1"/>
</dbReference>
<keyword evidence="3" id="KW-0611">Plant defense</keyword>
<feature type="domain" description="Disease resistance N-terminal" evidence="8">
    <location>
        <begin position="602"/>
        <end position="669"/>
    </location>
</feature>
<dbReference type="GO" id="GO:0098542">
    <property type="term" value="P:defense response to other organism"/>
    <property type="evidence" value="ECO:0007669"/>
    <property type="project" value="TreeGrafter"/>
</dbReference>
<dbReference type="InterPro" id="IPR058922">
    <property type="entry name" value="WHD_DRP"/>
</dbReference>
<feature type="domain" description="Reverse transcriptase zinc-binding" evidence="7">
    <location>
        <begin position="1286"/>
        <end position="1348"/>
    </location>
</feature>
<dbReference type="Gene3D" id="1.10.10.10">
    <property type="entry name" value="Winged helix-like DNA-binding domain superfamily/Winged helix DNA-binding domain"/>
    <property type="match status" value="1"/>
</dbReference>
<dbReference type="InterPro" id="IPR055414">
    <property type="entry name" value="LRR_R13L4/SHOC2-like"/>
</dbReference>
<evidence type="ECO:0000256" key="5">
    <source>
        <dbReference type="SAM" id="Coils"/>
    </source>
</evidence>
<keyword evidence="12" id="KW-1185">Reference proteome</keyword>
<feature type="compositionally biased region" description="Basic and acidic residues" evidence="6">
    <location>
        <begin position="444"/>
        <end position="457"/>
    </location>
</feature>
<keyword evidence="4" id="KW-0067">ATP-binding</keyword>
<feature type="coiled-coil region" evidence="5">
    <location>
        <begin position="509"/>
        <end position="536"/>
    </location>
</feature>
<dbReference type="InterPro" id="IPR026960">
    <property type="entry name" value="RVT-Znf"/>
</dbReference>
<keyword evidence="1" id="KW-0677">Repeat</keyword>
<organism evidence="11 12">
    <name type="scientific">Nyssa sinensis</name>
    <dbReference type="NCBI Taxonomy" id="561372"/>
    <lineage>
        <taxon>Eukaryota</taxon>
        <taxon>Viridiplantae</taxon>
        <taxon>Streptophyta</taxon>
        <taxon>Embryophyta</taxon>
        <taxon>Tracheophyta</taxon>
        <taxon>Spermatophyta</taxon>
        <taxon>Magnoliopsida</taxon>
        <taxon>eudicotyledons</taxon>
        <taxon>Gunneridae</taxon>
        <taxon>Pentapetalae</taxon>
        <taxon>asterids</taxon>
        <taxon>Cornales</taxon>
        <taxon>Nyssaceae</taxon>
        <taxon>Nyssa</taxon>
    </lineage>
</organism>
<gene>
    <name evidence="11" type="ORF">F0562_000063</name>
</gene>
<name>A0A5J5BZL7_9ASTE</name>
<dbReference type="InterPro" id="IPR038005">
    <property type="entry name" value="RX-like_CC"/>
</dbReference>
<evidence type="ECO:0000259" key="7">
    <source>
        <dbReference type="Pfam" id="PF13966"/>
    </source>
</evidence>
<evidence type="ECO:0000256" key="6">
    <source>
        <dbReference type="SAM" id="MobiDB-lite"/>
    </source>
</evidence>
<protein>
    <recommendedName>
        <fullName evidence="13">Reverse transcriptase zinc-binding domain-containing protein</fullName>
    </recommendedName>
</protein>
<evidence type="ECO:0000256" key="2">
    <source>
        <dbReference type="ARBA" id="ARBA00022741"/>
    </source>
</evidence>
<dbReference type="SUPFAM" id="SSF52058">
    <property type="entry name" value="L domain-like"/>
    <property type="match status" value="1"/>
</dbReference>
<evidence type="ECO:0000259" key="9">
    <source>
        <dbReference type="Pfam" id="PF23559"/>
    </source>
</evidence>
<evidence type="ECO:0000259" key="10">
    <source>
        <dbReference type="Pfam" id="PF23598"/>
    </source>
</evidence>
<proteinExistence type="predicted"/>
<dbReference type="Proteomes" id="UP000325577">
    <property type="component" value="Linkage Group LG0"/>
</dbReference>
<evidence type="ECO:0000256" key="1">
    <source>
        <dbReference type="ARBA" id="ARBA00022737"/>
    </source>
</evidence>
<dbReference type="GO" id="GO:0005524">
    <property type="term" value="F:ATP binding"/>
    <property type="evidence" value="ECO:0007669"/>
    <property type="project" value="UniProtKB-KW"/>
</dbReference>
<evidence type="ECO:0000256" key="4">
    <source>
        <dbReference type="ARBA" id="ARBA00022840"/>
    </source>
</evidence>